<feature type="transmembrane region" description="Helical" evidence="7">
    <location>
        <begin position="401"/>
        <end position="422"/>
    </location>
</feature>
<comment type="similarity">
    <text evidence="7">Belongs to the TRAP transporter large permease family.</text>
</comment>
<keyword evidence="7" id="KW-0813">Transport</keyword>
<dbReference type="GO" id="GO:0005886">
    <property type="term" value="C:plasma membrane"/>
    <property type="evidence" value="ECO:0007669"/>
    <property type="project" value="UniProtKB-SubCell"/>
</dbReference>
<dbReference type="PATRIC" id="fig|317.175.peg.593"/>
<comment type="caution">
    <text evidence="7">Lacks conserved residue(s) required for the propagation of feature annotation.</text>
</comment>
<comment type="subunit">
    <text evidence="7">The complex comprises the extracytoplasmic solute receptor protein and the two transmembrane proteins.</text>
</comment>
<feature type="transmembrane region" description="Helical" evidence="7">
    <location>
        <begin position="356"/>
        <end position="381"/>
    </location>
</feature>
<dbReference type="RefSeq" id="WP_032625839.1">
    <property type="nucleotide sequence ID" value="NZ_JPQU01000017.1"/>
</dbReference>
<dbReference type="AlphaFoldDB" id="A0A085VPZ8"/>
<evidence type="ECO:0000256" key="3">
    <source>
        <dbReference type="ARBA" id="ARBA00022519"/>
    </source>
</evidence>
<feature type="transmembrane region" description="Helical" evidence="7">
    <location>
        <begin position="170"/>
        <end position="193"/>
    </location>
</feature>
<dbReference type="Pfam" id="PF06808">
    <property type="entry name" value="DctM"/>
    <property type="match status" value="1"/>
</dbReference>
<feature type="transmembrane region" description="Helical" evidence="7">
    <location>
        <begin position="77"/>
        <end position="97"/>
    </location>
</feature>
<keyword evidence="6 7" id="KW-0472">Membrane</keyword>
<comment type="subcellular location">
    <subcellularLocation>
        <location evidence="1 7">Cell inner membrane</location>
        <topology evidence="1 7">Multi-pass membrane protein</topology>
    </subcellularLocation>
</comment>
<dbReference type="InterPro" id="IPR010656">
    <property type="entry name" value="DctM"/>
</dbReference>
<dbReference type="PANTHER" id="PTHR33362">
    <property type="entry name" value="SIALIC ACID TRAP TRANSPORTER PERMEASE PROTEIN SIAT-RELATED"/>
    <property type="match status" value="1"/>
</dbReference>
<evidence type="ECO:0000256" key="6">
    <source>
        <dbReference type="ARBA" id="ARBA00023136"/>
    </source>
</evidence>
<accession>A0A085VPZ8</accession>
<evidence type="ECO:0000259" key="8">
    <source>
        <dbReference type="Pfam" id="PF06808"/>
    </source>
</evidence>
<dbReference type="PIRSF" id="PIRSF006066">
    <property type="entry name" value="HI0050"/>
    <property type="match status" value="1"/>
</dbReference>
<evidence type="ECO:0000313" key="10">
    <source>
        <dbReference type="Proteomes" id="UP000028631"/>
    </source>
</evidence>
<evidence type="ECO:0000256" key="2">
    <source>
        <dbReference type="ARBA" id="ARBA00022475"/>
    </source>
</evidence>
<feature type="transmembrane region" description="Helical" evidence="7">
    <location>
        <begin position="314"/>
        <end position="344"/>
    </location>
</feature>
<keyword evidence="4 7" id="KW-0812">Transmembrane</keyword>
<evidence type="ECO:0000256" key="5">
    <source>
        <dbReference type="ARBA" id="ARBA00022989"/>
    </source>
</evidence>
<keyword evidence="2" id="KW-1003">Cell membrane</keyword>
<dbReference type="EMBL" id="JPQU01000017">
    <property type="protein sequence ID" value="KFE57511.1"/>
    <property type="molecule type" value="Genomic_DNA"/>
</dbReference>
<proteinExistence type="inferred from homology"/>
<protein>
    <recommendedName>
        <fullName evidence="7">TRAP transporter large permease protein</fullName>
    </recommendedName>
</protein>
<organism evidence="9 10">
    <name type="scientific">Pseudomonas syringae</name>
    <dbReference type="NCBI Taxonomy" id="317"/>
    <lineage>
        <taxon>Bacteria</taxon>
        <taxon>Pseudomonadati</taxon>
        <taxon>Pseudomonadota</taxon>
        <taxon>Gammaproteobacteria</taxon>
        <taxon>Pseudomonadales</taxon>
        <taxon>Pseudomonadaceae</taxon>
        <taxon>Pseudomonas</taxon>
    </lineage>
</organism>
<comment type="function">
    <text evidence="7">Part of the tripartite ATP-independent periplasmic (TRAP) transport system.</text>
</comment>
<dbReference type="OrthoDB" id="8627919at2"/>
<feature type="transmembrane region" description="Helical" evidence="7">
    <location>
        <begin position="214"/>
        <end position="235"/>
    </location>
</feature>
<dbReference type="PANTHER" id="PTHR33362:SF5">
    <property type="entry name" value="C4-DICARBOXYLATE TRAP TRANSPORTER LARGE PERMEASE PROTEIN DCTM"/>
    <property type="match status" value="1"/>
</dbReference>
<reference evidence="9 10" key="1">
    <citation type="submission" date="2014-07" db="EMBL/GenBank/DDBJ databases">
        <title>Draft Genome Sequences of Environmental Pseudomonas syringae strains.</title>
        <authorList>
            <person name="Baltrus D.A."/>
            <person name="Berge O."/>
            <person name="Morris C."/>
        </authorList>
    </citation>
    <scope>NUCLEOTIDE SEQUENCE [LARGE SCALE GENOMIC DNA]</scope>
    <source>
        <strain evidence="9 10">GAW0119</strain>
    </source>
</reference>
<gene>
    <name evidence="9" type="ORF">IV01_02830</name>
</gene>
<feature type="transmembrane region" description="Helical" evidence="7">
    <location>
        <begin position="103"/>
        <end position="126"/>
    </location>
</feature>
<feature type="domain" description="TRAP C4-dicarboxylate transport system permease DctM subunit" evidence="8">
    <location>
        <begin position="7"/>
        <end position="417"/>
    </location>
</feature>
<keyword evidence="10" id="KW-1185">Reference proteome</keyword>
<dbReference type="GO" id="GO:0022857">
    <property type="term" value="F:transmembrane transporter activity"/>
    <property type="evidence" value="ECO:0007669"/>
    <property type="project" value="UniProtKB-UniRule"/>
</dbReference>
<feature type="transmembrane region" description="Helical" evidence="7">
    <location>
        <begin position="138"/>
        <end position="164"/>
    </location>
</feature>
<keyword evidence="5 7" id="KW-1133">Transmembrane helix</keyword>
<sequence length="423" mass="43748">MLMLIALLVMLAFLAIGTHVAVALGLVTTGLILFVAGVPTTVIAQTAFKSVNSYPLMAIPMFVLAGNLMMRGNIAELLIQLVGSVVQAVRGGLALTAMIASVFFAAVSGSSVGSAAAIGASTVGVLTKENYPPRFSAAIVAVGGTLGLMIPPSLGFILIGSIVGLPVDKLFIAGVLPGLMEACLLMAAVVFFSRRNNYGAKVKGADWAGFGRRLPGAGAALMMPVLIIGSIYTGYLTPTEVSAFAAAYAAILCLWVYRSVTLGGVWDVARDSLLQTTMIFAVVMGGSLVGFALARMGVSASLVSTVSAMELSAWQFLILANIVLLILGMFLDGIALIVLTAPLLFPIATHLGINPVHFAVIMVANVEIATLTPPIGLNLFVMAGISKQPVHEVARGVLPFYGVRMLGLALITFVPAISLSLVS</sequence>
<feature type="transmembrane region" description="Helical" evidence="7">
    <location>
        <begin position="47"/>
        <end position="65"/>
    </location>
</feature>
<evidence type="ECO:0000256" key="4">
    <source>
        <dbReference type="ARBA" id="ARBA00022692"/>
    </source>
</evidence>
<name>A0A085VPZ8_PSESX</name>
<evidence type="ECO:0000256" key="7">
    <source>
        <dbReference type="RuleBase" id="RU369079"/>
    </source>
</evidence>
<evidence type="ECO:0000313" key="9">
    <source>
        <dbReference type="EMBL" id="KFE57511.1"/>
    </source>
</evidence>
<dbReference type="InterPro" id="IPR004681">
    <property type="entry name" value="TRAP_DctM"/>
</dbReference>
<dbReference type="NCBIfam" id="TIGR00786">
    <property type="entry name" value="dctM"/>
    <property type="match status" value="1"/>
</dbReference>
<evidence type="ECO:0000256" key="1">
    <source>
        <dbReference type="ARBA" id="ARBA00004429"/>
    </source>
</evidence>
<dbReference type="Proteomes" id="UP000028631">
    <property type="component" value="Unassembled WGS sequence"/>
</dbReference>
<feature type="transmembrane region" description="Helical" evidence="7">
    <location>
        <begin position="272"/>
        <end position="294"/>
    </location>
</feature>
<keyword evidence="3 7" id="KW-0997">Cell inner membrane</keyword>
<comment type="caution">
    <text evidence="9">The sequence shown here is derived from an EMBL/GenBank/DDBJ whole genome shotgun (WGS) entry which is preliminary data.</text>
</comment>